<dbReference type="InterPro" id="IPR009057">
    <property type="entry name" value="Homeodomain-like_sf"/>
</dbReference>
<dbReference type="Pfam" id="PF07714">
    <property type="entry name" value="PK_Tyr_Ser-Thr"/>
    <property type="match status" value="1"/>
</dbReference>
<proteinExistence type="predicted"/>
<feature type="compositionally biased region" description="Polar residues" evidence="6">
    <location>
        <begin position="54"/>
        <end position="64"/>
    </location>
</feature>
<dbReference type="SUPFAM" id="SSF56112">
    <property type="entry name" value="Protein kinase-like (PK-like)"/>
    <property type="match status" value="1"/>
</dbReference>
<dbReference type="Gene3D" id="1.10.10.60">
    <property type="entry name" value="Homeodomain-like"/>
    <property type="match status" value="1"/>
</dbReference>
<gene>
    <name evidence="9" type="ORF">K443DRAFT_105165</name>
</gene>
<evidence type="ECO:0000256" key="4">
    <source>
        <dbReference type="PROSITE-ProRule" id="PRU00108"/>
    </source>
</evidence>
<keyword evidence="1 4" id="KW-0238">DNA-binding</keyword>
<dbReference type="SMART" id="SM00389">
    <property type="entry name" value="HOX"/>
    <property type="match status" value="1"/>
</dbReference>
<reference evidence="10" key="2">
    <citation type="submission" date="2015-01" db="EMBL/GenBank/DDBJ databases">
        <title>Evolutionary Origins and Diversification of the Mycorrhizal Mutualists.</title>
        <authorList>
            <consortium name="DOE Joint Genome Institute"/>
            <consortium name="Mycorrhizal Genomics Consortium"/>
            <person name="Kohler A."/>
            <person name="Kuo A."/>
            <person name="Nagy L.G."/>
            <person name="Floudas D."/>
            <person name="Copeland A."/>
            <person name="Barry K.W."/>
            <person name="Cichocki N."/>
            <person name="Veneault-Fourrey C."/>
            <person name="LaButti K."/>
            <person name="Lindquist E.A."/>
            <person name="Lipzen A."/>
            <person name="Lundell T."/>
            <person name="Morin E."/>
            <person name="Murat C."/>
            <person name="Riley R."/>
            <person name="Ohm R."/>
            <person name="Sun H."/>
            <person name="Tunlid A."/>
            <person name="Henrissat B."/>
            <person name="Grigoriev I.V."/>
            <person name="Hibbett D.S."/>
            <person name="Martin F."/>
        </authorList>
    </citation>
    <scope>NUCLEOTIDE SEQUENCE [LARGE SCALE GENOMIC DNA]</scope>
    <source>
        <strain evidence="10">LaAM-08-1</strain>
    </source>
</reference>
<evidence type="ECO:0000313" key="9">
    <source>
        <dbReference type="EMBL" id="KIJ97743.1"/>
    </source>
</evidence>
<dbReference type="InterPro" id="IPR008271">
    <property type="entry name" value="Ser/Thr_kinase_AS"/>
</dbReference>
<feature type="domain" description="Homeobox" evidence="8">
    <location>
        <begin position="237"/>
        <end position="297"/>
    </location>
</feature>
<dbReference type="PROSITE" id="PS50071">
    <property type="entry name" value="HOMEOBOX_2"/>
    <property type="match status" value="1"/>
</dbReference>
<dbReference type="PROSITE" id="PS00108">
    <property type="entry name" value="PROTEIN_KINASE_ST"/>
    <property type="match status" value="1"/>
</dbReference>
<feature type="DNA-binding region" description="Homeobox" evidence="4">
    <location>
        <begin position="239"/>
        <end position="298"/>
    </location>
</feature>
<name>A0A0C9X8J7_9AGAR</name>
<dbReference type="GO" id="GO:0005634">
    <property type="term" value="C:nucleus"/>
    <property type="evidence" value="ECO:0007669"/>
    <property type="project" value="UniProtKB-SubCell"/>
</dbReference>
<feature type="compositionally biased region" description="Polar residues" evidence="6">
    <location>
        <begin position="22"/>
        <end position="34"/>
    </location>
</feature>
<feature type="region of interest" description="Disordered" evidence="6">
    <location>
        <begin position="1"/>
        <end position="159"/>
    </location>
</feature>
<feature type="compositionally biased region" description="Polar residues" evidence="6">
    <location>
        <begin position="333"/>
        <end position="347"/>
    </location>
</feature>
<dbReference type="PROSITE" id="PS50011">
    <property type="entry name" value="PROTEIN_KINASE_DOM"/>
    <property type="match status" value="1"/>
</dbReference>
<dbReference type="PROSITE" id="PS00027">
    <property type="entry name" value="HOMEOBOX_1"/>
    <property type="match status" value="1"/>
</dbReference>
<dbReference type="EMBL" id="KN838685">
    <property type="protein sequence ID" value="KIJ97743.1"/>
    <property type="molecule type" value="Genomic_DNA"/>
</dbReference>
<dbReference type="Gene3D" id="1.10.510.10">
    <property type="entry name" value="Transferase(Phosphotransferase) domain 1"/>
    <property type="match status" value="1"/>
</dbReference>
<dbReference type="GO" id="GO:0004674">
    <property type="term" value="F:protein serine/threonine kinase activity"/>
    <property type="evidence" value="ECO:0007669"/>
    <property type="project" value="TreeGrafter"/>
</dbReference>
<evidence type="ECO:0000256" key="6">
    <source>
        <dbReference type="SAM" id="MobiDB-lite"/>
    </source>
</evidence>
<dbReference type="HOGENOM" id="CLU_332616_0_0_1"/>
<dbReference type="InterPro" id="IPR011009">
    <property type="entry name" value="Kinase-like_dom_sf"/>
</dbReference>
<dbReference type="GO" id="GO:0003677">
    <property type="term" value="F:DNA binding"/>
    <property type="evidence" value="ECO:0007669"/>
    <property type="project" value="UniProtKB-UniRule"/>
</dbReference>
<comment type="subcellular location">
    <subcellularLocation>
        <location evidence="4 5">Nucleus</location>
    </subcellularLocation>
</comment>
<dbReference type="PANTHER" id="PTHR44329:SF261">
    <property type="entry name" value="ZINC FINGER CONTAINING PROTEIN KINASE-RELATED"/>
    <property type="match status" value="1"/>
</dbReference>
<dbReference type="OrthoDB" id="6159439at2759"/>
<evidence type="ECO:0000259" key="8">
    <source>
        <dbReference type="PROSITE" id="PS50071"/>
    </source>
</evidence>
<feature type="domain" description="Protein kinase" evidence="7">
    <location>
        <begin position="644"/>
        <end position="860"/>
    </location>
</feature>
<evidence type="ECO:0000259" key="7">
    <source>
        <dbReference type="PROSITE" id="PS50011"/>
    </source>
</evidence>
<dbReference type="GO" id="GO:0000981">
    <property type="term" value="F:DNA-binding transcription factor activity, RNA polymerase II-specific"/>
    <property type="evidence" value="ECO:0007669"/>
    <property type="project" value="InterPro"/>
</dbReference>
<sequence>MSTSNKDRYYSSMGKSRRGSPGDSQGSVFFQNGRTVLPPLSSAFPTSRVPVPGTYSSSDTQPHSSPDRYDLNPQAFYPNQWQTGSTSPQLTPAYPYDTHEMYTPQPSYGYSPRSSPPVMPSPSDSRRLPPLTTSSPGGDRWQLSDYGMPTSHGYPNNIRSPTASYPTTYVSYPSSNQASFYSYHLPTNDHHSMGVPENRSLFDYRDPRSSSPSSRGSSSSQVSAPSYTPPPASSEEPTNKRKRKRVDAAQLEVLNETFNRTAFPSTEERHALAKALDMPARKVQIWFQNKRQSVRETKRQWSIVSSAHQSPTMANDGEPLLYNKTPSGYGGTSLETPYLTSSRLSGDNSEEDGLQRKQAEDTRLGFQEWNSSDCFGHIYCDGLSTTKPTSAALLQRAPLPDDSVPHSESIQERLRRLDEMDLSESRILLLEKIHEEMWAELPTIGIIKWDDLPWPVFVRTTRPEDLMLHRIVSYLLQVSSGMDIKEALLSSSRLQWAQQRLRILLGHWGQPTLQNKVENSADKTMIQGVNVVINHLESVLDFVNTHQMDEAHHTDLTTIISQTFLKHVGENLAQILTDPSDNSGYKSLLRLEGDSAQKMLNFLQTLLDCSELVYLPRNDILGALLRLSKLSKLYPECLTITDLERDNDVLDSGRFGEIYKGRSRNQAICLKVIKVNQKTQIRHLLKEALLWGHLLHPNILPFYGIYHLEDTHGRISFVSPWMENGNVTEYLKRHPLANRLLLIRDIILGIQFLHQNQVIHGDLKGLNVLVNRSGRGCLADFGLANLVDEGILHWTSIQTTGHQGSGTLRWQAPELIDPPSDESAKATPASDIYSFACVCYEVSGVSISKTVLWKALIINL</sequence>
<feature type="region of interest" description="Disordered" evidence="6">
    <location>
        <begin position="303"/>
        <end position="358"/>
    </location>
</feature>
<dbReference type="InterPro" id="IPR001356">
    <property type="entry name" value="HD"/>
</dbReference>
<dbReference type="Proteomes" id="UP000054477">
    <property type="component" value="Unassembled WGS sequence"/>
</dbReference>
<dbReference type="InterPro" id="IPR001245">
    <property type="entry name" value="Ser-Thr/Tyr_kinase_cat_dom"/>
</dbReference>
<keyword evidence="3 4" id="KW-0539">Nucleus</keyword>
<dbReference type="GO" id="GO:0005524">
    <property type="term" value="F:ATP binding"/>
    <property type="evidence" value="ECO:0007669"/>
    <property type="project" value="InterPro"/>
</dbReference>
<reference evidence="9 10" key="1">
    <citation type="submission" date="2014-04" db="EMBL/GenBank/DDBJ databases">
        <authorList>
            <consortium name="DOE Joint Genome Institute"/>
            <person name="Kuo A."/>
            <person name="Kohler A."/>
            <person name="Nagy L.G."/>
            <person name="Floudas D."/>
            <person name="Copeland A."/>
            <person name="Barry K.W."/>
            <person name="Cichocki N."/>
            <person name="Veneault-Fourrey C."/>
            <person name="LaButti K."/>
            <person name="Lindquist E.A."/>
            <person name="Lipzen A."/>
            <person name="Lundell T."/>
            <person name="Morin E."/>
            <person name="Murat C."/>
            <person name="Sun H."/>
            <person name="Tunlid A."/>
            <person name="Henrissat B."/>
            <person name="Grigoriev I.V."/>
            <person name="Hibbett D.S."/>
            <person name="Martin F."/>
            <person name="Nordberg H.P."/>
            <person name="Cantor M.N."/>
            <person name="Hua S.X."/>
        </authorList>
    </citation>
    <scope>NUCLEOTIDE SEQUENCE [LARGE SCALE GENOMIC DNA]</scope>
    <source>
        <strain evidence="9 10">LaAM-08-1</strain>
    </source>
</reference>
<dbReference type="STRING" id="1095629.A0A0C9X8J7"/>
<evidence type="ECO:0000256" key="3">
    <source>
        <dbReference type="ARBA" id="ARBA00023242"/>
    </source>
</evidence>
<evidence type="ECO:0000313" key="10">
    <source>
        <dbReference type="Proteomes" id="UP000054477"/>
    </source>
</evidence>
<keyword evidence="2 4" id="KW-0371">Homeobox</keyword>
<keyword evidence="10" id="KW-1185">Reference proteome</keyword>
<feature type="compositionally biased region" description="Low complexity" evidence="6">
    <location>
        <begin position="209"/>
        <end position="226"/>
    </location>
</feature>
<dbReference type="InterPro" id="IPR017970">
    <property type="entry name" value="Homeobox_CS"/>
</dbReference>
<feature type="compositionally biased region" description="Low complexity" evidence="6">
    <location>
        <begin position="104"/>
        <end position="113"/>
    </location>
</feature>
<evidence type="ECO:0000256" key="1">
    <source>
        <dbReference type="ARBA" id="ARBA00023125"/>
    </source>
</evidence>
<dbReference type="CDD" id="cd00086">
    <property type="entry name" value="homeodomain"/>
    <property type="match status" value="1"/>
</dbReference>
<dbReference type="Pfam" id="PF00046">
    <property type="entry name" value="Homeodomain"/>
    <property type="match status" value="1"/>
</dbReference>
<dbReference type="PANTHER" id="PTHR44329">
    <property type="entry name" value="SERINE/THREONINE-PROTEIN KINASE TNNI3K-RELATED"/>
    <property type="match status" value="1"/>
</dbReference>
<dbReference type="SUPFAM" id="SSF46689">
    <property type="entry name" value="Homeodomain-like"/>
    <property type="match status" value="1"/>
</dbReference>
<dbReference type="InterPro" id="IPR051681">
    <property type="entry name" value="Ser/Thr_Kinases-Pseudokinases"/>
</dbReference>
<dbReference type="AlphaFoldDB" id="A0A0C9X8J7"/>
<evidence type="ECO:0000256" key="2">
    <source>
        <dbReference type="ARBA" id="ARBA00023155"/>
    </source>
</evidence>
<feature type="region of interest" description="Disordered" evidence="6">
    <location>
        <begin position="191"/>
        <end position="245"/>
    </location>
</feature>
<accession>A0A0C9X8J7</accession>
<organism evidence="9 10">
    <name type="scientific">Laccaria amethystina LaAM-08-1</name>
    <dbReference type="NCBI Taxonomy" id="1095629"/>
    <lineage>
        <taxon>Eukaryota</taxon>
        <taxon>Fungi</taxon>
        <taxon>Dikarya</taxon>
        <taxon>Basidiomycota</taxon>
        <taxon>Agaricomycotina</taxon>
        <taxon>Agaricomycetes</taxon>
        <taxon>Agaricomycetidae</taxon>
        <taxon>Agaricales</taxon>
        <taxon>Agaricineae</taxon>
        <taxon>Hydnangiaceae</taxon>
        <taxon>Laccaria</taxon>
    </lineage>
</organism>
<protein>
    <submittedName>
        <fullName evidence="9">Uncharacterized protein</fullName>
    </submittedName>
</protein>
<feature type="compositionally biased region" description="Polar residues" evidence="6">
    <location>
        <begin position="77"/>
        <end position="90"/>
    </location>
</feature>
<dbReference type="SMART" id="SM00220">
    <property type="entry name" value="S_TKc"/>
    <property type="match status" value="1"/>
</dbReference>
<evidence type="ECO:0000256" key="5">
    <source>
        <dbReference type="RuleBase" id="RU000682"/>
    </source>
</evidence>
<dbReference type="InterPro" id="IPR000719">
    <property type="entry name" value="Prot_kinase_dom"/>
</dbReference>
<feature type="compositionally biased region" description="Polar residues" evidence="6">
    <location>
        <begin position="303"/>
        <end position="313"/>
    </location>
</feature>